<keyword evidence="1" id="KW-0963">Cytoplasm</keyword>
<evidence type="ECO:0000256" key="1">
    <source>
        <dbReference type="ARBA" id="ARBA00022490"/>
    </source>
</evidence>
<accession>A0A0S4TGU1</accession>
<reference evidence="9" key="2">
    <citation type="submission" date="2015-08" db="EMBL/GenBank/DDBJ databases">
        <authorList>
            <person name="Babu N.S."/>
            <person name="Beckwith C.J."/>
            <person name="Beseler K.G."/>
            <person name="Brison A."/>
            <person name="Carone J.V."/>
            <person name="Caskin T.P."/>
            <person name="Diamond M."/>
            <person name="Durham M.E."/>
            <person name="Foxe J.M."/>
            <person name="Go M."/>
            <person name="Henderson B.A."/>
            <person name="Jones I.B."/>
            <person name="McGettigan J.A."/>
            <person name="Micheletti S.J."/>
            <person name="Nasrallah M.E."/>
            <person name="Ortiz D."/>
            <person name="Piller C.R."/>
            <person name="Privatt S.R."/>
            <person name="Schneider S.L."/>
            <person name="Sharp S."/>
            <person name="Smith T.C."/>
            <person name="Stanton J.D."/>
            <person name="Ullery H.E."/>
            <person name="Wilson R.J."/>
            <person name="Serrano M.G."/>
            <person name="Buck G."/>
            <person name="Lee V."/>
            <person name="Wang Y."/>
            <person name="Carvalho R."/>
            <person name="Voegtly L."/>
            <person name="Shi R."/>
            <person name="Duckworth R."/>
            <person name="Johnson A."/>
            <person name="Loviza R."/>
            <person name="Walstead R."/>
            <person name="Shah Z."/>
            <person name="Kiflezghi M."/>
            <person name="Wade K."/>
            <person name="Ball S.L."/>
            <person name="Bradley K.W."/>
            <person name="Asai D.J."/>
            <person name="Bowman C.A."/>
            <person name="Russell D.A."/>
            <person name="Pope W.H."/>
            <person name="Jacobs-Sera D."/>
            <person name="Hendrix R.W."/>
            <person name="Hatfull G.F."/>
        </authorList>
    </citation>
    <scope>NUCLEOTIDE SEQUENCE [LARGE SCALE GENOMIC DNA]</scope>
</reference>
<dbReference type="OrthoDB" id="24966at2759"/>
<reference evidence="10 11" key="3">
    <citation type="submission" date="2017-10" db="EMBL/GenBank/DDBJ databases">
        <title>Consistent, comparative and evidence-based genome annotation and re-annotation for the closely-related species, Cryptosporidium parvum, C. hominis and C. tyzzeri.</title>
        <authorList>
            <person name="Baptista R.P."/>
            <person name="Li Y."/>
            <person name="Sateriale A."/>
            <person name="Striepen B."/>
            <person name="Kissinger J.C."/>
        </authorList>
    </citation>
    <scope>NUCLEOTIDE SEQUENCE [LARGE SCALE GENOMIC DNA]</scope>
    <source>
        <strain evidence="10">30976</strain>
    </source>
</reference>
<keyword evidence="3 8" id="KW-0853">WD repeat</keyword>
<organism evidence="9">
    <name type="scientific">Cryptosporidium hominis</name>
    <dbReference type="NCBI Taxonomy" id="237895"/>
    <lineage>
        <taxon>Eukaryota</taxon>
        <taxon>Sar</taxon>
        <taxon>Alveolata</taxon>
        <taxon>Apicomplexa</taxon>
        <taxon>Conoidasida</taxon>
        <taxon>Coccidia</taxon>
        <taxon>Eucoccidiorida</taxon>
        <taxon>Eimeriorina</taxon>
        <taxon>Cryptosporidiidae</taxon>
        <taxon>Cryptosporidium</taxon>
    </lineage>
</organism>
<dbReference type="PROSITE" id="PS00678">
    <property type="entry name" value="WD_REPEATS_1"/>
    <property type="match status" value="2"/>
</dbReference>
<dbReference type="InterPro" id="IPR036322">
    <property type="entry name" value="WD40_repeat_dom_sf"/>
</dbReference>
<evidence type="ECO:0000256" key="5">
    <source>
        <dbReference type="ARBA" id="ARBA00022917"/>
    </source>
</evidence>
<evidence type="ECO:0000256" key="7">
    <source>
        <dbReference type="ARBA" id="ARBA00040390"/>
    </source>
</evidence>
<dbReference type="VEuPathDB" id="CryptoDB:GY17_00002948"/>
<evidence type="ECO:0000256" key="6">
    <source>
        <dbReference type="ARBA" id="ARBA00038394"/>
    </source>
</evidence>
<dbReference type="EMBL" id="JTAI01000009">
    <property type="protein sequence ID" value="PPS94172.1"/>
    <property type="molecule type" value="Genomic_DNA"/>
</dbReference>
<keyword evidence="11" id="KW-1185">Reference proteome</keyword>
<evidence type="ECO:0000256" key="3">
    <source>
        <dbReference type="ARBA" id="ARBA00022574"/>
    </source>
</evidence>
<dbReference type="VEuPathDB" id="CryptoDB:CHUDEA5_680"/>
<dbReference type="GO" id="GO:0003743">
    <property type="term" value="F:translation initiation factor activity"/>
    <property type="evidence" value="ECO:0007669"/>
    <property type="project" value="UniProtKB-KW"/>
</dbReference>
<dbReference type="GO" id="GO:0003723">
    <property type="term" value="F:RNA binding"/>
    <property type="evidence" value="ECO:0007669"/>
    <property type="project" value="TreeGrafter"/>
</dbReference>
<dbReference type="InterPro" id="IPR027525">
    <property type="entry name" value="eIF3i"/>
</dbReference>
<evidence type="ECO:0000256" key="2">
    <source>
        <dbReference type="ARBA" id="ARBA00022540"/>
    </source>
</evidence>
<dbReference type="InterPro" id="IPR001680">
    <property type="entry name" value="WD40_rpt"/>
</dbReference>
<dbReference type="PANTHER" id="PTHR19877">
    <property type="entry name" value="EUKARYOTIC TRANSLATION INITIATION FACTOR 3 SUBUNIT I"/>
    <property type="match status" value="1"/>
</dbReference>
<feature type="repeat" description="WD" evidence="8">
    <location>
        <begin position="287"/>
        <end position="317"/>
    </location>
</feature>
<reference evidence="10 11" key="1">
    <citation type="submission" date="2014-11" db="EMBL/GenBank/DDBJ databases">
        <title>Comparative genomic analysis of Cryptosporidium hominis reveals occurrence of genetic recombination in virulent subtypes.</title>
        <authorList>
            <person name="Guo Y."/>
            <person name="Tang K."/>
            <person name="Frace M."/>
            <person name="Li N."/>
            <person name="Roellig D.M."/>
            <person name="Sammons S."/>
            <person name="Knipe K."/>
            <person name="Rowe L."/>
            <person name="Feng Y."/>
            <person name="Xiao L."/>
        </authorList>
    </citation>
    <scope>NUCLEOTIDE SEQUENCE [LARGE SCALE GENOMIC DNA]</scope>
    <source>
        <strain evidence="10">30976</strain>
    </source>
</reference>
<dbReference type="EMBL" id="LN877951">
    <property type="protein sequence ID" value="CUV06057.1"/>
    <property type="molecule type" value="Genomic_DNA"/>
</dbReference>
<evidence type="ECO:0000313" key="9">
    <source>
        <dbReference type="EMBL" id="CUV06057.1"/>
    </source>
</evidence>
<dbReference type="Proteomes" id="UP000199752">
    <property type="component" value="Chromosome 5"/>
</dbReference>
<protein>
    <recommendedName>
        <fullName evidence="7">Serine-threonine kinase receptor-associated protein</fullName>
    </recommendedName>
</protein>
<proteinExistence type="inferred from homology"/>
<keyword evidence="5" id="KW-0648">Protein biosynthesis</keyword>
<name>A0A0S4TGU1_CRYHO</name>
<dbReference type="AlphaFoldDB" id="A0A0S4TGU1"/>
<dbReference type="SUPFAM" id="SSF50978">
    <property type="entry name" value="WD40 repeat-like"/>
    <property type="match status" value="1"/>
</dbReference>
<dbReference type="VEuPathDB" id="CryptoDB:Chro.50323"/>
<evidence type="ECO:0000256" key="4">
    <source>
        <dbReference type="ARBA" id="ARBA00022737"/>
    </source>
</evidence>
<dbReference type="PROSITE" id="PS50294">
    <property type="entry name" value="WD_REPEATS_REGION"/>
    <property type="match status" value="1"/>
</dbReference>
<feature type="repeat" description="WD" evidence="8">
    <location>
        <begin position="183"/>
        <end position="224"/>
    </location>
</feature>
<dbReference type="VEuPathDB" id="CryptoDB:ChTU502y2012_385g0260"/>
<feature type="repeat" description="WD" evidence="8">
    <location>
        <begin position="140"/>
        <end position="181"/>
    </location>
</feature>
<evidence type="ECO:0000313" key="11">
    <source>
        <dbReference type="Proteomes" id="UP001429100"/>
    </source>
</evidence>
<keyword evidence="4" id="KW-0677">Repeat</keyword>
<dbReference type="GO" id="GO:0071541">
    <property type="term" value="C:eukaryotic translation initiation factor 3 complex, eIF3m"/>
    <property type="evidence" value="ECO:0007669"/>
    <property type="project" value="TreeGrafter"/>
</dbReference>
<dbReference type="InterPro" id="IPR015943">
    <property type="entry name" value="WD40/YVTN_repeat-like_dom_sf"/>
</dbReference>
<evidence type="ECO:0000313" key="10">
    <source>
        <dbReference type="EMBL" id="PPS94172.1"/>
    </source>
</evidence>
<dbReference type="GO" id="GO:0002183">
    <property type="term" value="P:cytoplasmic translational initiation"/>
    <property type="evidence" value="ECO:0007669"/>
    <property type="project" value="TreeGrafter"/>
</dbReference>
<evidence type="ECO:0000256" key="8">
    <source>
        <dbReference type="PROSITE-ProRule" id="PRU00221"/>
    </source>
</evidence>
<gene>
    <name evidence="9" type="ORF">CHUDEA5_680</name>
    <name evidence="10" type="ORF">GY17_00002948</name>
</gene>
<dbReference type="Gene3D" id="2.130.10.10">
    <property type="entry name" value="YVTN repeat-like/Quinoprotein amine dehydrogenase"/>
    <property type="match status" value="1"/>
</dbReference>
<sequence length="329" mass="36954">MRPIVLQAHERPITFVTYNFDGDLVFSCGKDGSVACSFTSDGKVAAKYEAGRAAVWNCDPSLDGKTLIMSSADQKCVSFDIERAEIISSYPMSGTCRFVEFNRKYDNQDKFVVAVDQFYPEPRQLLIKKVGDPNMEGVRITGINSRITRAHWGMFDQNIISGHEDGGIYIWDIRQSSEPYEVLRAHSKLLTCCSFSEDRTLMLTCSHDMTAKLWDMVNLKEIRKYTTNRLLNGCSISPNFNKEKDPKRHILLGGGQLAQDVTTTGTQEGKFQTLIMHMIYGTELGAIKGHFGTMNALVYAPDGMSFTTGGEDGFVRINHFDDEYLKLDP</sequence>
<comment type="similarity">
    <text evidence="6">Belongs to the WD repeat STRAP family.</text>
</comment>
<keyword evidence="2" id="KW-0396">Initiation factor</keyword>
<dbReference type="SMART" id="SM00320">
    <property type="entry name" value="WD40"/>
    <property type="match status" value="5"/>
</dbReference>
<dbReference type="PROSITE" id="PS50082">
    <property type="entry name" value="WD_REPEATS_2"/>
    <property type="match status" value="3"/>
</dbReference>
<dbReference type="Pfam" id="PF24805">
    <property type="entry name" value="EIF3I"/>
    <property type="match status" value="1"/>
</dbReference>
<dbReference type="PANTHER" id="PTHR19877:SF1">
    <property type="entry name" value="EUKARYOTIC TRANSLATION INITIATION FACTOR 3 SUBUNIT I"/>
    <property type="match status" value="1"/>
</dbReference>
<dbReference type="Proteomes" id="UP001429100">
    <property type="component" value="Unassembled WGS sequence"/>
</dbReference>
<dbReference type="InterPro" id="IPR019775">
    <property type="entry name" value="WD40_repeat_CS"/>
</dbReference>